<dbReference type="OrthoDB" id="3200967at2759"/>
<proteinExistence type="predicted"/>
<evidence type="ECO:0000313" key="2">
    <source>
        <dbReference type="Proteomes" id="UP000078561"/>
    </source>
</evidence>
<gene>
    <name evidence="1" type="primary">ABSGL_08055.1 scaffold 9578</name>
</gene>
<accession>A0A168PF21</accession>
<keyword evidence="2" id="KW-1185">Reference proteome</keyword>
<sequence length="319" mass="33565">MTTPPLLHVAQKGPFKIFKLDPLAIVPLKWNIQFEDRSAVGAPAVGASSVGGSVGASFVGASSSGVSAAADLDVAPATAVEEGGLQDPGSEDFEVDFDVDGGFSLDAGASLDTKVVDATWKALLDKLVLAYKISCASKMPEPAMDQAPSFGCGCDQPCATRSVTCYYVTGVITRDISFCRSCHDGDEQVITLLKQYHLFPASPTDSGTAFHMELLGLFGDARNVLLASIDGFSKILAHRFYGGKRSCGEALTMLRGECSGSLCDGEGEGLLTVTQVCIAGLQVQRNEDLPWTRWNGDGGAIEGSDGETDGNYQKAYQII</sequence>
<dbReference type="InParanoid" id="A0A168PF21"/>
<dbReference type="AlphaFoldDB" id="A0A168PF21"/>
<protein>
    <submittedName>
        <fullName evidence="1">Uncharacterized protein</fullName>
    </submittedName>
</protein>
<reference evidence="1" key="1">
    <citation type="submission" date="2016-04" db="EMBL/GenBank/DDBJ databases">
        <authorList>
            <person name="Evans L.H."/>
            <person name="Alamgir A."/>
            <person name="Owens N."/>
            <person name="Weber N.D."/>
            <person name="Virtaneva K."/>
            <person name="Barbian K."/>
            <person name="Babar A."/>
            <person name="Rosenke K."/>
        </authorList>
    </citation>
    <scope>NUCLEOTIDE SEQUENCE [LARGE SCALE GENOMIC DNA]</scope>
    <source>
        <strain evidence="1">CBS 101.48</strain>
    </source>
</reference>
<organism evidence="1">
    <name type="scientific">Absidia glauca</name>
    <name type="common">Pin mould</name>
    <dbReference type="NCBI Taxonomy" id="4829"/>
    <lineage>
        <taxon>Eukaryota</taxon>
        <taxon>Fungi</taxon>
        <taxon>Fungi incertae sedis</taxon>
        <taxon>Mucoromycota</taxon>
        <taxon>Mucoromycotina</taxon>
        <taxon>Mucoromycetes</taxon>
        <taxon>Mucorales</taxon>
        <taxon>Cunninghamellaceae</taxon>
        <taxon>Absidia</taxon>
    </lineage>
</organism>
<name>A0A168PF21_ABSGL</name>
<dbReference type="Proteomes" id="UP000078561">
    <property type="component" value="Unassembled WGS sequence"/>
</dbReference>
<evidence type="ECO:0000313" key="1">
    <source>
        <dbReference type="EMBL" id="SAM02276.1"/>
    </source>
</evidence>
<dbReference type="EMBL" id="LT553800">
    <property type="protein sequence ID" value="SAM02276.1"/>
    <property type="molecule type" value="Genomic_DNA"/>
</dbReference>